<dbReference type="EMBL" id="VSRR010002802">
    <property type="protein sequence ID" value="MPC33300.1"/>
    <property type="molecule type" value="Genomic_DNA"/>
</dbReference>
<dbReference type="Proteomes" id="UP000324222">
    <property type="component" value="Unassembled WGS sequence"/>
</dbReference>
<proteinExistence type="predicted"/>
<evidence type="ECO:0000313" key="1">
    <source>
        <dbReference type="EMBL" id="MPC33300.1"/>
    </source>
</evidence>
<accession>A0A5B7EFW3</accession>
<protein>
    <submittedName>
        <fullName evidence="1">Uncharacterized protein</fullName>
    </submittedName>
</protein>
<dbReference type="AlphaFoldDB" id="A0A5B7EFW3"/>
<name>A0A5B7EFW3_PORTR</name>
<comment type="caution">
    <text evidence="1">The sequence shown here is derived from an EMBL/GenBank/DDBJ whole genome shotgun (WGS) entry which is preliminary data.</text>
</comment>
<evidence type="ECO:0000313" key="2">
    <source>
        <dbReference type="Proteomes" id="UP000324222"/>
    </source>
</evidence>
<reference evidence="1 2" key="1">
    <citation type="submission" date="2019-05" db="EMBL/GenBank/DDBJ databases">
        <title>Another draft genome of Portunus trituberculatus and its Hox gene families provides insights of decapod evolution.</title>
        <authorList>
            <person name="Jeong J.-H."/>
            <person name="Song I."/>
            <person name="Kim S."/>
            <person name="Choi T."/>
            <person name="Kim D."/>
            <person name="Ryu S."/>
            <person name="Kim W."/>
        </authorList>
    </citation>
    <scope>NUCLEOTIDE SEQUENCE [LARGE SCALE GENOMIC DNA]</scope>
    <source>
        <tissue evidence="1">Muscle</tissue>
    </source>
</reference>
<gene>
    <name evidence="1" type="ORF">E2C01_026644</name>
</gene>
<keyword evidence="2" id="KW-1185">Reference proteome</keyword>
<sequence length="63" mass="6939">MRGSTGGEAEDKLPIHILSHTPSIFSLPFPLAMDLQPSNTSPIALLTHQNHLNFLFFSSTKSF</sequence>
<organism evidence="1 2">
    <name type="scientific">Portunus trituberculatus</name>
    <name type="common">Swimming crab</name>
    <name type="synonym">Neptunus trituberculatus</name>
    <dbReference type="NCBI Taxonomy" id="210409"/>
    <lineage>
        <taxon>Eukaryota</taxon>
        <taxon>Metazoa</taxon>
        <taxon>Ecdysozoa</taxon>
        <taxon>Arthropoda</taxon>
        <taxon>Crustacea</taxon>
        <taxon>Multicrustacea</taxon>
        <taxon>Malacostraca</taxon>
        <taxon>Eumalacostraca</taxon>
        <taxon>Eucarida</taxon>
        <taxon>Decapoda</taxon>
        <taxon>Pleocyemata</taxon>
        <taxon>Brachyura</taxon>
        <taxon>Eubrachyura</taxon>
        <taxon>Portunoidea</taxon>
        <taxon>Portunidae</taxon>
        <taxon>Portuninae</taxon>
        <taxon>Portunus</taxon>
    </lineage>
</organism>